<dbReference type="Proteomes" id="UP000824120">
    <property type="component" value="Chromosome 12"/>
</dbReference>
<evidence type="ECO:0000313" key="1">
    <source>
        <dbReference type="EMBL" id="KAG5571586.1"/>
    </source>
</evidence>
<proteinExistence type="predicted"/>
<protein>
    <submittedName>
        <fullName evidence="1">Uncharacterized protein</fullName>
    </submittedName>
</protein>
<gene>
    <name evidence="1" type="ORF">H5410_061352</name>
</gene>
<comment type="caution">
    <text evidence="1">The sequence shown here is derived from an EMBL/GenBank/DDBJ whole genome shotgun (WGS) entry which is preliminary data.</text>
</comment>
<name>A0A9J5W7R7_SOLCO</name>
<sequence>MKENLMMIGAWRRSGNANYMWENSTNYITKVAKEVLGVSRGNFGGASMMRKTKCWFKRSSLGTDDKHASINA</sequence>
<dbReference type="AlphaFoldDB" id="A0A9J5W7R7"/>
<dbReference type="EMBL" id="JACXVP010000012">
    <property type="protein sequence ID" value="KAG5571586.1"/>
    <property type="molecule type" value="Genomic_DNA"/>
</dbReference>
<accession>A0A9J5W7R7</accession>
<reference evidence="1 2" key="1">
    <citation type="submission" date="2020-09" db="EMBL/GenBank/DDBJ databases">
        <title>De no assembly of potato wild relative species, Solanum commersonii.</title>
        <authorList>
            <person name="Cho K."/>
        </authorList>
    </citation>
    <scope>NUCLEOTIDE SEQUENCE [LARGE SCALE GENOMIC DNA]</scope>
    <source>
        <strain evidence="1">LZ3.2</strain>
        <tissue evidence="1">Leaf</tissue>
    </source>
</reference>
<keyword evidence="2" id="KW-1185">Reference proteome</keyword>
<evidence type="ECO:0000313" key="2">
    <source>
        <dbReference type="Proteomes" id="UP000824120"/>
    </source>
</evidence>
<organism evidence="1 2">
    <name type="scientific">Solanum commersonii</name>
    <name type="common">Commerson's wild potato</name>
    <name type="synonym">Commerson's nightshade</name>
    <dbReference type="NCBI Taxonomy" id="4109"/>
    <lineage>
        <taxon>Eukaryota</taxon>
        <taxon>Viridiplantae</taxon>
        <taxon>Streptophyta</taxon>
        <taxon>Embryophyta</taxon>
        <taxon>Tracheophyta</taxon>
        <taxon>Spermatophyta</taxon>
        <taxon>Magnoliopsida</taxon>
        <taxon>eudicotyledons</taxon>
        <taxon>Gunneridae</taxon>
        <taxon>Pentapetalae</taxon>
        <taxon>asterids</taxon>
        <taxon>lamiids</taxon>
        <taxon>Solanales</taxon>
        <taxon>Solanaceae</taxon>
        <taxon>Solanoideae</taxon>
        <taxon>Solaneae</taxon>
        <taxon>Solanum</taxon>
    </lineage>
</organism>